<dbReference type="Pfam" id="PF03824">
    <property type="entry name" value="NicO"/>
    <property type="match status" value="1"/>
</dbReference>
<dbReference type="GO" id="GO:0010045">
    <property type="term" value="P:response to nickel cation"/>
    <property type="evidence" value="ECO:0007669"/>
    <property type="project" value="TreeGrafter"/>
</dbReference>
<keyword evidence="4 13" id="KW-0813">Transport</keyword>
<dbReference type="InterPro" id="IPR051224">
    <property type="entry name" value="NiCoT_RcnA"/>
</dbReference>
<keyword evidence="10" id="KW-0921">Nickel transport</keyword>
<keyword evidence="6" id="KW-0533">Nickel</keyword>
<evidence type="ECO:0000256" key="6">
    <source>
        <dbReference type="ARBA" id="ARBA00022596"/>
    </source>
</evidence>
<comment type="caution">
    <text evidence="14">The sequence shown here is derived from an EMBL/GenBank/DDBJ whole genome shotgun (WGS) entry which is preliminary data.</text>
</comment>
<dbReference type="PANTHER" id="PTHR40659:SF1">
    <property type="entry name" value="NICKEL_COBALT EFFLUX SYSTEM RCNA"/>
    <property type="match status" value="1"/>
</dbReference>
<organism evidence="14 15">
    <name type="scientific">Fertoeibacter niger</name>
    <dbReference type="NCBI Taxonomy" id="2656921"/>
    <lineage>
        <taxon>Bacteria</taxon>
        <taxon>Pseudomonadati</taxon>
        <taxon>Pseudomonadota</taxon>
        <taxon>Alphaproteobacteria</taxon>
        <taxon>Rhodobacterales</taxon>
        <taxon>Paracoccaceae</taxon>
        <taxon>Fertoeibacter</taxon>
    </lineage>
</organism>
<dbReference type="GO" id="GO:0005886">
    <property type="term" value="C:plasma membrane"/>
    <property type="evidence" value="ECO:0007669"/>
    <property type="project" value="UniProtKB-SubCell"/>
</dbReference>
<feature type="transmembrane region" description="Helical" evidence="13">
    <location>
        <begin position="95"/>
        <end position="113"/>
    </location>
</feature>
<reference evidence="14" key="1">
    <citation type="submission" date="2020-05" db="EMBL/GenBank/DDBJ databases">
        <title>Fertoebacter nigrum gen. nov., sp. nov., a new member of the family Rhodobacteraceae.</title>
        <authorList>
            <person name="Szuroczki S."/>
            <person name="Abbaszade G."/>
            <person name="Buni D."/>
            <person name="Schumann P."/>
            <person name="Toth E."/>
        </authorList>
    </citation>
    <scope>NUCLEOTIDE SEQUENCE</scope>
    <source>
        <strain evidence="14">RG-N-1a</strain>
    </source>
</reference>
<dbReference type="InterPro" id="IPR011541">
    <property type="entry name" value="Ni/Co_transpt_high_affinity"/>
</dbReference>
<accession>A0A8X8KMI1</accession>
<dbReference type="Proteomes" id="UP000484076">
    <property type="component" value="Unassembled WGS sequence"/>
</dbReference>
<comment type="subcellular location">
    <subcellularLocation>
        <location evidence="2 13">Cell membrane</location>
        <topology evidence="2 13">Multi-pass membrane protein</topology>
    </subcellularLocation>
</comment>
<feature type="transmembrane region" description="Helical" evidence="13">
    <location>
        <begin position="194"/>
        <end position="215"/>
    </location>
</feature>
<keyword evidence="7 13" id="KW-0812">Transmembrane</keyword>
<dbReference type="AlphaFoldDB" id="A0A8X8KMI1"/>
<keyword evidence="5" id="KW-1003">Cell membrane</keyword>
<keyword evidence="15" id="KW-1185">Reference proteome</keyword>
<evidence type="ECO:0000256" key="11">
    <source>
        <dbReference type="ARBA" id="ARBA00023136"/>
    </source>
</evidence>
<dbReference type="GO" id="GO:0046583">
    <property type="term" value="F:monoatomic cation efflux transmembrane transporter activity"/>
    <property type="evidence" value="ECO:0007669"/>
    <property type="project" value="TreeGrafter"/>
</dbReference>
<evidence type="ECO:0000256" key="3">
    <source>
        <dbReference type="ARBA" id="ARBA00022426"/>
    </source>
</evidence>
<comment type="function">
    <text evidence="1">Efflux system for nickel and cobalt.</text>
</comment>
<dbReference type="PANTHER" id="PTHR40659">
    <property type="entry name" value="NICKEL/COBALT EFFLUX SYSTEM RCNA"/>
    <property type="match status" value="1"/>
</dbReference>
<evidence type="ECO:0000256" key="8">
    <source>
        <dbReference type="ARBA" id="ARBA00022989"/>
    </source>
</evidence>
<evidence type="ECO:0000256" key="2">
    <source>
        <dbReference type="ARBA" id="ARBA00004651"/>
    </source>
</evidence>
<feature type="transmembrane region" description="Helical" evidence="13">
    <location>
        <begin position="262"/>
        <end position="286"/>
    </location>
</feature>
<evidence type="ECO:0000256" key="7">
    <source>
        <dbReference type="ARBA" id="ARBA00022692"/>
    </source>
</evidence>
<keyword evidence="9" id="KW-0406">Ion transport</keyword>
<dbReference type="GO" id="GO:0006824">
    <property type="term" value="P:cobalt ion transport"/>
    <property type="evidence" value="ECO:0007669"/>
    <property type="project" value="UniProtKB-KW"/>
</dbReference>
<evidence type="ECO:0000256" key="13">
    <source>
        <dbReference type="RuleBase" id="RU362101"/>
    </source>
</evidence>
<feature type="transmembrane region" description="Helical" evidence="13">
    <location>
        <begin position="52"/>
        <end position="83"/>
    </location>
</feature>
<dbReference type="EMBL" id="WHUT02000003">
    <property type="protein sequence ID" value="NUB43940.1"/>
    <property type="molecule type" value="Genomic_DNA"/>
</dbReference>
<feature type="transmembrane region" description="Helical" evidence="13">
    <location>
        <begin position="227"/>
        <end position="250"/>
    </location>
</feature>
<evidence type="ECO:0000256" key="1">
    <source>
        <dbReference type="ARBA" id="ARBA00002510"/>
    </source>
</evidence>
<evidence type="ECO:0000256" key="10">
    <source>
        <dbReference type="ARBA" id="ARBA00023112"/>
    </source>
</evidence>
<proteinExistence type="inferred from homology"/>
<dbReference type="GO" id="GO:0032025">
    <property type="term" value="P:response to cobalt ion"/>
    <property type="evidence" value="ECO:0007669"/>
    <property type="project" value="TreeGrafter"/>
</dbReference>
<keyword evidence="11 13" id="KW-0472">Membrane</keyword>
<dbReference type="GO" id="GO:0015099">
    <property type="term" value="F:nickel cation transmembrane transporter activity"/>
    <property type="evidence" value="ECO:0007669"/>
    <property type="project" value="UniProtKB-UniRule"/>
</dbReference>
<sequence>MAGALRRLKGGEVGALAALLAVCFGYGFFHAVGPGHGKVLIGGYGMARRVPLARLAAIALASSLAQATTAVALVYAGIALLGWTRERLVGFSEQWLDPLGYAAIAAIGLWLIARGLRGAGRMEPAPAAAPSPSPAPGPVFGFPMPATATSGFAFAATQAAPMPAGHVHDAHCGCGHAHGPTLDQVENVSSWRDAALLIGGIAIRPCTGALFLLILTWRMQIGAAGIAGAYVMALGTATVTLAVAALSVWAREGALALPGARLARALPLLEITGGAVIVLVAGQLLLRSL</sequence>
<comment type="similarity">
    <text evidence="13">Belongs to the NiCoT transporter (TC 2.A.52) family.</text>
</comment>
<protein>
    <recommendedName>
        <fullName evidence="13">Nickel/cobalt efflux system</fullName>
    </recommendedName>
</protein>
<keyword evidence="3" id="KW-0171">Cobalt transport</keyword>
<evidence type="ECO:0000313" key="15">
    <source>
        <dbReference type="Proteomes" id="UP000484076"/>
    </source>
</evidence>
<name>A0A8X8KMI1_9RHOB</name>
<evidence type="ECO:0000256" key="4">
    <source>
        <dbReference type="ARBA" id="ARBA00022448"/>
    </source>
</evidence>
<keyword evidence="12" id="KW-0170">Cobalt</keyword>
<feature type="transmembrane region" description="Helical" evidence="13">
    <location>
        <begin position="12"/>
        <end position="32"/>
    </location>
</feature>
<evidence type="ECO:0000256" key="12">
    <source>
        <dbReference type="ARBA" id="ARBA00023285"/>
    </source>
</evidence>
<evidence type="ECO:0000313" key="14">
    <source>
        <dbReference type="EMBL" id="NUB43940.1"/>
    </source>
</evidence>
<evidence type="ECO:0000256" key="5">
    <source>
        <dbReference type="ARBA" id="ARBA00022475"/>
    </source>
</evidence>
<keyword evidence="8 13" id="KW-1133">Transmembrane helix</keyword>
<gene>
    <name evidence="14" type="ORF">GEU84_006080</name>
</gene>
<evidence type="ECO:0000256" key="9">
    <source>
        <dbReference type="ARBA" id="ARBA00023065"/>
    </source>
</evidence>